<organism evidence="1 2">
    <name type="scientific">Helicostylum pulchrum</name>
    <dbReference type="NCBI Taxonomy" id="562976"/>
    <lineage>
        <taxon>Eukaryota</taxon>
        <taxon>Fungi</taxon>
        <taxon>Fungi incertae sedis</taxon>
        <taxon>Mucoromycota</taxon>
        <taxon>Mucoromycotina</taxon>
        <taxon>Mucoromycetes</taxon>
        <taxon>Mucorales</taxon>
        <taxon>Mucorineae</taxon>
        <taxon>Mucoraceae</taxon>
        <taxon>Helicostylum</taxon>
    </lineage>
</organism>
<name>A0ABP9XQK3_9FUNG</name>
<accession>A0ABP9XQK3</accession>
<evidence type="ECO:0008006" key="3">
    <source>
        <dbReference type="Google" id="ProtNLM"/>
    </source>
</evidence>
<protein>
    <recommendedName>
        <fullName evidence="3">Spore coat protein</fullName>
    </recommendedName>
</protein>
<gene>
    <name evidence="1" type="ORF">HPULCUR_002468</name>
</gene>
<sequence>MSSYGMGGGYPPGMYGQQQQLMNYPMSNYYNTGMGYGGGGGGYYPNSTAYLSQGGYGVGGGGMYGGGGGYGGGGYGGGGYGAGLYGNSYLPYKQSTIRSIYNRIRHGSSYGHYPYYNQSYNQMGYDYGRHHHRGSYLDYN</sequence>
<dbReference type="Proteomes" id="UP001476247">
    <property type="component" value="Unassembled WGS sequence"/>
</dbReference>
<evidence type="ECO:0000313" key="1">
    <source>
        <dbReference type="EMBL" id="GAA5797089.1"/>
    </source>
</evidence>
<proteinExistence type="predicted"/>
<keyword evidence="2" id="KW-1185">Reference proteome</keyword>
<comment type="caution">
    <text evidence="1">The sequence shown here is derived from an EMBL/GenBank/DDBJ whole genome shotgun (WGS) entry which is preliminary data.</text>
</comment>
<evidence type="ECO:0000313" key="2">
    <source>
        <dbReference type="Proteomes" id="UP001476247"/>
    </source>
</evidence>
<reference evidence="1 2" key="1">
    <citation type="submission" date="2024-04" db="EMBL/GenBank/DDBJ databases">
        <title>genome sequences of Mucor flavus KT1a and Helicostylum pulchrum KT1b strains isolation_sourced from the surface of a dry-aged beef.</title>
        <authorList>
            <person name="Toyotome T."/>
            <person name="Hosono M."/>
            <person name="Torimaru M."/>
            <person name="Fukuda K."/>
            <person name="Mikami N."/>
        </authorList>
    </citation>
    <scope>NUCLEOTIDE SEQUENCE [LARGE SCALE GENOMIC DNA]</scope>
    <source>
        <strain evidence="1 2">KT1b</strain>
    </source>
</reference>
<dbReference type="EMBL" id="BAABUJ010000007">
    <property type="protein sequence ID" value="GAA5797089.1"/>
    <property type="molecule type" value="Genomic_DNA"/>
</dbReference>